<keyword evidence="2" id="KW-1185">Reference proteome</keyword>
<organism evidence="1 2">
    <name type="scientific">Caerostris darwini</name>
    <dbReference type="NCBI Taxonomy" id="1538125"/>
    <lineage>
        <taxon>Eukaryota</taxon>
        <taxon>Metazoa</taxon>
        <taxon>Ecdysozoa</taxon>
        <taxon>Arthropoda</taxon>
        <taxon>Chelicerata</taxon>
        <taxon>Arachnida</taxon>
        <taxon>Araneae</taxon>
        <taxon>Araneomorphae</taxon>
        <taxon>Entelegynae</taxon>
        <taxon>Araneoidea</taxon>
        <taxon>Araneidae</taxon>
        <taxon>Caerostris</taxon>
    </lineage>
</organism>
<protein>
    <submittedName>
        <fullName evidence="1">Uncharacterized protein</fullName>
    </submittedName>
</protein>
<comment type="caution">
    <text evidence="1">The sequence shown here is derived from an EMBL/GenBank/DDBJ whole genome shotgun (WGS) entry which is preliminary data.</text>
</comment>
<gene>
    <name evidence="1" type="ORF">CDAR_205071</name>
</gene>
<proteinExistence type="predicted"/>
<evidence type="ECO:0000313" key="2">
    <source>
        <dbReference type="Proteomes" id="UP001054837"/>
    </source>
</evidence>
<evidence type="ECO:0000313" key="1">
    <source>
        <dbReference type="EMBL" id="GIY00722.1"/>
    </source>
</evidence>
<dbReference type="EMBL" id="BPLQ01003465">
    <property type="protein sequence ID" value="GIY00722.1"/>
    <property type="molecule type" value="Genomic_DNA"/>
</dbReference>
<dbReference type="Proteomes" id="UP001054837">
    <property type="component" value="Unassembled WGS sequence"/>
</dbReference>
<accession>A0AAV4PXV2</accession>
<dbReference type="AlphaFoldDB" id="A0AAV4PXV2"/>
<sequence length="99" mass="11175">MISVGKKIAFPPSSQHRRKVIMLFVFAFDPPFPLAPLPSIAPLRRWVSIAHGIKSRYDVTSRKDIFPSIGIMNGTIHKLTMFESYLFPSPSTPHPRSVN</sequence>
<reference evidence="1 2" key="1">
    <citation type="submission" date="2021-06" db="EMBL/GenBank/DDBJ databases">
        <title>Caerostris darwini draft genome.</title>
        <authorList>
            <person name="Kono N."/>
            <person name="Arakawa K."/>
        </authorList>
    </citation>
    <scope>NUCLEOTIDE SEQUENCE [LARGE SCALE GENOMIC DNA]</scope>
</reference>
<name>A0AAV4PXV2_9ARAC</name>